<comment type="caution">
    <text evidence="4">The sequence shown here is derived from an EMBL/GenBank/DDBJ whole genome shotgun (WGS) entry which is preliminary data.</text>
</comment>
<accession>A0ABS9SX58</accession>
<keyword evidence="5" id="KW-1185">Reference proteome</keyword>
<name>A0ABS9SX58_9ACTN</name>
<dbReference type="Pfam" id="PF00866">
    <property type="entry name" value="Ring_hydroxyl_B"/>
    <property type="match status" value="1"/>
</dbReference>
<dbReference type="Proteomes" id="UP001166784">
    <property type="component" value="Unassembled WGS sequence"/>
</dbReference>
<dbReference type="GO" id="GO:0008695">
    <property type="term" value="F:3-phenylpropionate dioxygenase activity"/>
    <property type="evidence" value="ECO:0007669"/>
    <property type="project" value="UniProtKB-EC"/>
</dbReference>
<dbReference type="InterPro" id="IPR032710">
    <property type="entry name" value="NTF2-like_dom_sf"/>
</dbReference>
<evidence type="ECO:0000256" key="2">
    <source>
        <dbReference type="ARBA" id="ARBA00023002"/>
    </source>
</evidence>
<evidence type="ECO:0000313" key="4">
    <source>
        <dbReference type="EMBL" id="MCH6160862.1"/>
    </source>
</evidence>
<proteinExistence type="inferred from homology"/>
<gene>
    <name evidence="4" type="ORF">MMA15_10760</name>
</gene>
<sequence length="230" mass="25073">MSTPKAPRRTDVHAGDSSSGAGGNDGYGAGGHGRPSGNGGPYSADSPLGGHAPTLQRTGPSLPFSDERHLQAHHWLVEEAYTLDAQRYEDWLALLSEDVHYIMPVRVTTARGTGYDSSPGMAHFDENKYSLSRRVARFATEHAWTEDPPSRLRHHVTDVRTFATADPGHLVVDSGLLLYRSRGDVREPTVISAGREDLLRRAPGGGWLLARRTVLADDSVLRTQNLAIFL</sequence>
<organism evidence="4 5">
    <name type="scientific">Streptomyces marispadix</name>
    <dbReference type="NCBI Taxonomy" id="2922868"/>
    <lineage>
        <taxon>Bacteria</taxon>
        <taxon>Bacillati</taxon>
        <taxon>Actinomycetota</taxon>
        <taxon>Actinomycetes</taxon>
        <taxon>Kitasatosporales</taxon>
        <taxon>Streptomycetaceae</taxon>
        <taxon>Streptomyces</taxon>
    </lineage>
</organism>
<dbReference type="Gene3D" id="3.10.450.50">
    <property type="match status" value="1"/>
</dbReference>
<dbReference type="InterPro" id="IPR000391">
    <property type="entry name" value="Rng_hydr_dOase-bsu"/>
</dbReference>
<keyword evidence="4" id="KW-0223">Dioxygenase</keyword>
<evidence type="ECO:0000256" key="3">
    <source>
        <dbReference type="SAM" id="MobiDB-lite"/>
    </source>
</evidence>
<evidence type="ECO:0000256" key="1">
    <source>
        <dbReference type="ARBA" id="ARBA00009570"/>
    </source>
</evidence>
<dbReference type="CDD" id="cd00667">
    <property type="entry name" value="ring_hydroxylating_dioxygenases_beta"/>
    <property type="match status" value="1"/>
</dbReference>
<feature type="compositionally biased region" description="Gly residues" evidence="3">
    <location>
        <begin position="20"/>
        <end position="40"/>
    </location>
</feature>
<protein>
    <submittedName>
        <fullName evidence="4">3-phenylpropionate/cinnamic acid dioxygenase subunit beta</fullName>
        <ecNumber evidence="4">1.14.12.19</ecNumber>
    </submittedName>
</protein>
<dbReference type="PANTHER" id="PTHR41534:SF2">
    <property type="entry name" value="3-PHENYLPROPIONATE_CINNAMIC ACID DIOXYGENASE SUBUNIT BETA"/>
    <property type="match status" value="1"/>
</dbReference>
<evidence type="ECO:0000313" key="5">
    <source>
        <dbReference type="Proteomes" id="UP001166784"/>
    </source>
</evidence>
<dbReference type="SUPFAM" id="SSF54427">
    <property type="entry name" value="NTF2-like"/>
    <property type="match status" value="1"/>
</dbReference>
<dbReference type="NCBIfam" id="NF007479">
    <property type="entry name" value="PRK10069.1"/>
    <property type="match status" value="1"/>
</dbReference>
<comment type="similarity">
    <text evidence="1">Belongs to the bacterial ring-hydroxylating dioxygenase beta subunit family.</text>
</comment>
<feature type="region of interest" description="Disordered" evidence="3">
    <location>
        <begin position="1"/>
        <end position="65"/>
    </location>
</feature>
<dbReference type="RefSeq" id="WP_241058887.1">
    <property type="nucleotide sequence ID" value="NZ_JAKWJU010000002.1"/>
</dbReference>
<dbReference type="EMBL" id="JAKWJU010000002">
    <property type="protein sequence ID" value="MCH6160862.1"/>
    <property type="molecule type" value="Genomic_DNA"/>
</dbReference>
<reference evidence="4" key="2">
    <citation type="journal article" date="2023" name="Int. J. Syst. Evol. Microbiol.">
        <title>Streptomyces marispadix sp. nov., isolated from marine beach sediment of the Northern Coast of Portugal.</title>
        <authorList>
            <person name="dos Santos J.D.N."/>
            <person name="Vitorino I.R."/>
            <person name="Kallscheuer N."/>
            <person name="Srivastava A."/>
            <person name="Krautwurst S."/>
            <person name="Marz M."/>
            <person name="Jogler C."/>
            <person name="Lobo Da Cunha A."/>
            <person name="Catita J."/>
            <person name="Goncalves H."/>
            <person name="Gonzalez I."/>
            <person name="Reyes F."/>
            <person name="Lage O.M."/>
        </authorList>
    </citation>
    <scope>NUCLEOTIDE SEQUENCE</scope>
    <source>
        <strain evidence="4">M600PL45_2</strain>
    </source>
</reference>
<keyword evidence="2 4" id="KW-0560">Oxidoreductase</keyword>
<dbReference type="PANTHER" id="PTHR41534">
    <property type="entry name" value="BLR3401 PROTEIN"/>
    <property type="match status" value="1"/>
</dbReference>
<reference evidence="4" key="1">
    <citation type="submission" date="2022-03" db="EMBL/GenBank/DDBJ databases">
        <authorList>
            <person name="Santos J.D.N."/>
            <person name="Kallscheuer N."/>
            <person name="Jogler C."/>
            <person name="Lage O.M."/>
        </authorList>
    </citation>
    <scope>NUCLEOTIDE SEQUENCE</scope>
    <source>
        <strain evidence="4">M600PL45_2</strain>
    </source>
</reference>
<dbReference type="EC" id="1.14.12.19" evidence="4"/>